<keyword evidence="1" id="KW-0175">Coiled coil</keyword>
<name>A0A8H6CCG4_9LECA</name>
<dbReference type="AlphaFoldDB" id="A0A8H6CCG4"/>
<comment type="caution">
    <text evidence="3">The sequence shown here is derived from an EMBL/GenBank/DDBJ whole genome shotgun (WGS) entry which is preliminary data.</text>
</comment>
<reference evidence="3 4" key="1">
    <citation type="journal article" date="2020" name="Genomics">
        <title>Complete, high-quality genomes from long-read metagenomic sequencing of two wolf lichen thalli reveals enigmatic genome architecture.</title>
        <authorList>
            <person name="McKenzie S.K."/>
            <person name="Walston R.F."/>
            <person name="Allen J.L."/>
        </authorList>
    </citation>
    <scope>NUCLEOTIDE SEQUENCE [LARGE SCALE GENOMIC DNA]</scope>
    <source>
        <strain evidence="3">WasteWater1</strain>
    </source>
</reference>
<gene>
    <name evidence="3" type="ORF">HO133_002458</name>
</gene>
<evidence type="ECO:0000256" key="2">
    <source>
        <dbReference type="SAM" id="MobiDB-lite"/>
    </source>
</evidence>
<feature type="coiled-coil region" evidence="1">
    <location>
        <begin position="415"/>
        <end position="452"/>
    </location>
</feature>
<evidence type="ECO:0000313" key="3">
    <source>
        <dbReference type="EMBL" id="KAF6220778.1"/>
    </source>
</evidence>
<keyword evidence="4" id="KW-1185">Reference proteome</keyword>
<evidence type="ECO:0000256" key="1">
    <source>
        <dbReference type="SAM" id="Coils"/>
    </source>
</evidence>
<accession>A0A8H6CCG4</accession>
<dbReference type="GeneID" id="59330871"/>
<dbReference type="Proteomes" id="UP000593566">
    <property type="component" value="Unassembled WGS sequence"/>
</dbReference>
<organism evidence="3 4">
    <name type="scientific">Letharia lupina</name>
    <dbReference type="NCBI Taxonomy" id="560253"/>
    <lineage>
        <taxon>Eukaryota</taxon>
        <taxon>Fungi</taxon>
        <taxon>Dikarya</taxon>
        <taxon>Ascomycota</taxon>
        <taxon>Pezizomycotina</taxon>
        <taxon>Lecanoromycetes</taxon>
        <taxon>OSLEUM clade</taxon>
        <taxon>Lecanoromycetidae</taxon>
        <taxon>Lecanorales</taxon>
        <taxon>Lecanorineae</taxon>
        <taxon>Parmeliaceae</taxon>
        <taxon>Letharia</taxon>
    </lineage>
</organism>
<dbReference type="EMBL" id="JACCJB010000015">
    <property type="protein sequence ID" value="KAF6220778.1"/>
    <property type="molecule type" value="Genomic_DNA"/>
</dbReference>
<proteinExistence type="predicted"/>
<sequence>MHYINVHNQSDHDQMFEVHGFNNNHTINVKPGATTVFPAPDRTSGAIIAVHDGFESEQAEITKDGFMGNDFIDVSNIVGAGGNITVQQVGEPATRKGDPVFMQQLNASWHRASAGTKASLKECVHLNEKGDVARISAIKDYPQLERFVRGFADGKTYIGVGAWGGSPGVGSDNAQSSAAHGDKDILITYADGDATPSPPAHMAHRPTQKRLVEHTTGEHNHGGPGIILTNKSNKPCTYYFYDNFWNGNGTAGCNFTHPSKATTVRPATTTFVPLPSTFKGRVQRGTALPATWVEFQLCAANDRAAHGDVSLEQGCDGAATVASTDGSDRSNGFHEDVLRDAPHAAVTRKPGGEVALASTVGNWMAGPNGAAVEWERKMVGQERAYITGGTGVPDVASHNQVVPASVAVVVLVTTVTLVLEELEELDDELESLEEDEESLEEDEESVDELVELEDVRVRDGEVIERLELEDVRVEDGMVIEVIEEELNDGVVVTAVDVLTGVVLGDVVFDVLNVLKKVSEVVVKDVVVVGVVEGVVNVSEMVSEVVVLSGVVVVESVSSPHTPSQATIAPLTHSVPAATSLVTDEEGEAVRPAEELAIGGAVAKVVGADAVLACVAEGALGDRAEEEVLGSGGGWDAEGEGVGGVAEDAVDAAAGVAGNGAGGGWARSGGHEAEDGGEAEEERSVLHCDEEDCFWWFCMR</sequence>
<protein>
    <submittedName>
        <fullName evidence="3">Uncharacterized protein</fullName>
    </submittedName>
</protein>
<dbReference type="RefSeq" id="XP_037150213.1">
    <property type="nucleotide sequence ID" value="XM_037293384.1"/>
</dbReference>
<evidence type="ECO:0000313" key="4">
    <source>
        <dbReference type="Proteomes" id="UP000593566"/>
    </source>
</evidence>
<feature type="region of interest" description="Disordered" evidence="2">
    <location>
        <begin position="659"/>
        <end position="683"/>
    </location>
</feature>